<dbReference type="GO" id="GO:0016567">
    <property type="term" value="P:protein ubiquitination"/>
    <property type="evidence" value="ECO:0007669"/>
    <property type="project" value="TreeGrafter"/>
</dbReference>
<feature type="domain" description="CTCHY-type" evidence="7">
    <location>
        <begin position="67"/>
        <end position="135"/>
    </location>
</feature>
<dbReference type="CDD" id="cd16464">
    <property type="entry name" value="RING-H2_Pirh2-like"/>
    <property type="match status" value="1"/>
</dbReference>
<dbReference type="SUPFAM" id="SSF57850">
    <property type="entry name" value="RING/U-box"/>
    <property type="match status" value="1"/>
</dbReference>
<feature type="domain" description="RING-type" evidence="5">
    <location>
        <begin position="136"/>
        <end position="181"/>
    </location>
</feature>
<dbReference type="Pfam" id="PF05495">
    <property type="entry name" value="zf-CHY"/>
    <property type="match status" value="1"/>
</dbReference>
<evidence type="ECO:0000259" key="7">
    <source>
        <dbReference type="PROSITE" id="PS51270"/>
    </source>
</evidence>
<dbReference type="PROSITE" id="PS51266">
    <property type="entry name" value="ZF_CHY"/>
    <property type="match status" value="1"/>
</dbReference>
<dbReference type="GO" id="GO:0005634">
    <property type="term" value="C:nucleus"/>
    <property type="evidence" value="ECO:0007669"/>
    <property type="project" value="TreeGrafter"/>
</dbReference>
<dbReference type="InterPro" id="IPR001841">
    <property type="entry name" value="Znf_RING"/>
</dbReference>
<dbReference type="KEGG" id="gtt:GUITHDRAFT_158071"/>
<keyword evidence="2 4" id="KW-0863">Zinc-finger</keyword>
<name>L1J3T7_GUITC</name>
<evidence type="ECO:0000256" key="1">
    <source>
        <dbReference type="ARBA" id="ARBA00022723"/>
    </source>
</evidence>
<reference evidence="10" key="2">
    <citation type="submission" date="2012-11" db="EMBL/GenBank/DDBJ databases">
        <authorList>
            <person name="Kuo A."/>
            <person name="Curtis B.A."/>
            <person name="Tanifuji G."/>
            <person name="Burki F."/>
            <person name="Gruber A."/>
            <person name="Irimia M."/>
            <person name="Maruyama S."/>
            <person name="Arias M.C."/>
            <person name="Ball S.G."/>
            <person name="Gile G.H."/>
            <person name="Hirakawa Y."/>
            <person name="Hopkins J.F."/>
            <person name="Rensing S.A."/>
            <person name="Schmutz J."/>
            <person name="Symeonidi A."/>
            <person name="Elias M."/>
            <person name="Eveleigh R.J."/>
            <person name="Herman E.K."/>
            <person name="Klute M.J."/>
            <person name="Nakayama T."/>
            <person name="Obornik M."/>
            <person name="Reyes-Prieto A."/>
            <person name="Armbrust E.V."/>
            <person name="Aves S.J."/>
            <person name="Beiko R.G."/>
            <person name="Coutinho P."/>
            <person name="Dacks J.B."/>
            <person name="Durnford D.G."/>
            <person name="Fast N.M."/>
            <person name="Green B.R."/>
            <person name="Grisdale C."/>
            <person name="Hempe F."/>
            <person name="Henrissat B."/>
            <person name="Hoppner M.P."/>
            <person name="Ishida K.-I."/>
            <person name="Kim E."/>
            <person name="Koreny L."/>
            <person name="Kroth P.G."/>
            <person name="Liu Y."/>
            <person name="Malik S.-B."/>
            <person name="Maier U.G."/>
            <person name="McRose D."/>
            <person name="Mock T."/>
            <person name="Neilson J.A."/>
            <person name="Onodera N.T."/>
            <person name="Poole A.M."/>
            <person name="Pritham E.J."/>
            <person name="Richards T.A."/>
            <person name="Rocap G."/>
            <person name="Roy S.W."/>
            <person name="Sarai C."/>
            <person name="Schaack S."/>
            <person name="Shirato S."/>
            <person name="Slamovits C.H."/>
            <person name="Spencer D.F."/>
            <person name="Suzuki S."/>
            <person name="Worden A.Z."/>
            <person name="Zauner S."/>
            <person name="Barry K."/>
            <person name="Bell C."/>
            <person name="Bharti A.K."/>
            <person name="Crow J.A."/>
            <person name="Grimwood J."/>
            <person name="Kramer R."/>
            <person name="Lindquist E."/>
            <person name="Lucas S."/>
            <person name="Salamov A."/>
            <person name="McFadden G.I."/>
            <person name="Lane C.E."/>
            <person name="Keeling P.J."/>
            <person name="Gray M.W."/>
            <person name="Grigoriev I.V."/>
            <person name="Archibald J.M."/>
        </authorList>
    </citation>
    <scope>NUCLEOTIDE SEQUENCE</scope>
    <source>
        <strain evidence="10">CCMP2712</strain>
    </source>
</reference>
<protein>
    <recommendedName>
        <fullName evidence="11">RING finger and CHY zinc finger domain-containing protein 1</fullName>
    </recommendedName>
</protein>
<evidence type="ECO:0000256" key="4">
    <source>
        <dbReference type="PROSITE-ProRule" id="PRU00601"/>
    </source>
</evidence>
<dbReference type="OrthoDB" id="411372at2759"/>
<sequence length="266" mass="30213">MPYNTNYTELDAQLKNETDARRGCRHYSRGCRLRAPCCNELFWCRHCHNEVKDAGCKDPLKAHQLDRFSVKFVRCSRCDLEQTTKQFCEGCGLCFGAYYCDVCKENFFHCLNCGCCYAMQLRDNHRCIAGAMRHNCPVCLEDLFHSTSQVRVLRCGHTLHKKCLEKLLTSKTIIHTCPLCSKTLIDHTFHWRQMDLALAQTPMPEEFANKSVGVLCNDCQTKGTTTFHVLGLKCPNPQCGGYNTRRIDKRQGGGIPQAAWERGGGG</sequence>
<dbReference type="EnsemblProtists" id="EKX43181">
    <property type="protein sequence ID" value="EKX43181"/>
    <property type="gene ID" value="GUITHDRAFT_158071"/>
</dbReference>
<gene>
    <name evidence="8" type="ORF">GUITHDRAFT_158071</name>
</gene>
<dbReference type="InterPro" id="IPR017921">
    <property type="entry name" value="Znf_CTCHY"/>
</dbReference>
<dbReference type="InterPro" id="IPR037274">
    <property type="entry name" value="Znf_CHY_sf"/>
</dbReference>
<reference evidence="8 10" key="1">
    <citation type="journal article" date="2012" name="Nature">
        <title>Algal genomes reveal evolutionary mosaicism and the fate of nucleomorphs.</title>
        <authorList>
            <consortium name="DOE Joint Genome Institute"/>
            <person name="Curtis B.A."/>
            <person name="Tanifuji G."/>
            <person name="Burki F."/>
            <person name="Gruber A."/>
            <person name="Irimia M."/>
            <person name="Maruyama S."/>
            <person name="Arias M.C."/>
            <person name="Ball S.G."/>
            <person name="Gile G.H."/>
            <person name="Hirakawa Y."/>
            <person name="Hopkins J.F."/>
            <person name="Kuo A."/>
            <person name="Rensing S.A."/>
            <person name="Schmutz J."/>
            <person name="Symeonidi A."/>
            <person name="Elias M."/>
            <person name="Eveleigh R.J."/>
            <person name="Herman E.K."/>
            <person name="Klute M.J."/>
            <person name="Nakayama T."/>
            <person name="Obornik M."/>
            <person name="Reyes-Prieto A."/>
            <person name="Armbrust E.V."/>
            <person name="Aves S.J."/>
            <person name="Beiko R.G."/>
            <person name="Coutinho P."/>
            <person name="Dacks J.B."/>
            <person name="Durnford D.G."/>
            <person name="Fast N.M."/>
            <person name="Green B.R."/>
            <person name="Grisdale C.J."/>
            <person name="Hempel F."/>
            <person name="Henrissat B."/>
            <person name="Hoppner M.P."/>
            <person name="Ishida K."/>
            <person name="Kim E."/>
            <person name="Koreny L."/>
            <person name="Kroth P.G."/>
            <person name="Liu Y."/>
            <person name="Malik S.B."/>
            <person name="Maier U.G."/>
            <person name="McRose D."/>
            <person name="Mock T."/>
            <person name="Neilson J.A."/>
            <person name="Onodera N.T."/>
            <person name="Poole A.M."/>
            <person name="Pritham E.J."/>
            <person name="Richards T.A."/>
            <person name="Rocap G."/>
            <person name="Roy S.W."/>
            <person name="Sarai C."/>
            <person name="Schaack S."/>
            <person name="Shirato S."/>
            <person name="Slamovits C.H."/>
            <person name="Spencer D.F."/>
            <person name="Suzuki S."/>
            <person name="Worden A.Z."/>
            <person name="Zauner S."/>
            <person name="Barry K."/>
            <person name="Bell C."/>
            <person name="Bharti A.K."/>
            <person name="Crow J.A."/>
            <person name="Grimwood J."/>
            <person name="Kramer R."/>
            <person name="Lindquist E."/>
            <person name="Lucas S."/>
            <person name="Salamov A."/>
            <person name="McFadden G.I."/>
            <person name="Lane C.E."/>
            <person name="Keeling P.J."/>
            <person name="Gray M.W."/>
            <person name="Grigoriev I.V."/>
            <person name="Archibald J.M."/>
        </authorList>
    </citation>
    <scope>NUCLEOTIDE SEQUENCE</scope>
    <source>
        <strain evidence="8 10">CCMP2712</strain>
    </source>
</reference>
<dbReference type="OMA" id="KLYPCRL"/>
<dbReference type="SMART" id="SM00184">
    <property type="entry name" value="RING"/>
    <property type="match status" value="1"/>
</dbReference>
<dbReference type="PANTHER" id="PTHR21319">
    <property type="entry name" value="RING FINGER AND CHY ZINC FINGER DOMAIN-CONTAINING PROTEIN 1"/>
    <property type="match status" value="1"/>
</dbReference>
<dbReference type="GO" id="GO:0008270">
    <property type="term" value="F:zinc ion binding"/>
    <property type="evidence" value="ECO:0007669"/>
    <property type="project" value="UniProtKB-KW"/>
</dbReference>
<dbReference type="PaxDb" id="55529-EKX43181"/>
<dbReference type="Pfam" id="PF13639">
    <property type="entry name" value="zf-RING_2"/>
    <property type="match status" value="1"/>
</dbReference>
<evidence type="ECO:0000259" key="5">
    <source>
        <dbReference type="PROSITE" id="PS50089"/>
    </source>
</evidence>
<dbReference type="Pfam" id="PF14599">
    <property type="entry name" value="zinc_ribbon_6"/>
    <property type="match status" value="1"/>
</dbReference>
<dbReference type="PROSITE" id="PS51270">
    <property type="entry name" value="ZF_CTCHY"/>
    <property type="match status" value="1"/>
</dbReference>
<organism evidence="8">
    <name type="scientific">Guillardia theta (strain CCMP2712)</name>
    <name type="common">Cryptophyte</name>
    <dbReference type="NCBI Taxonomy" id="905079"/>
    <lineage>
        <taxon>Eukaryota</taxon>
        <taxon>Cryptophyceae</taxon>
        <taxon>Pyrenomonadales</taxon>
        <taxon>Geminigeraceae</taxon>
        <taxon>Guillardia</taxon>
    </lineage>
</organism>
<dbReference type="eggNOG" id="KOG1940">
    <property type="taxonomic scope" value="Eukaryota"/>
</dbReference>
<accession>L1J3T7</accession>
<dbReference type="InterPro" id="IPR008913">
    <property type="entry name" value="Znf_CHY"/>
</dbReference>
<dbReference type="Gene3D" id="3.30.40.10">
    <property type="entry name" value="Zinc/RING finger domain, C3HC4 (zinc finger)"/>
    <property type="match status" value="1"/>
</dbReference>
<dbReference type="PROSITE" id="PS50089">
    <property type="entry name" value="ZF_RING_2"/>
    <property type="match status" value="1"/>
</dbReference>
<dbReference type="EMBL" id="JH993012">
    <property type="protein sequence ID" value="EKX43181.1"/>
    <property type="molecule type" value="Genomic_DNA"/>
</dbReference>
<evidence type="ECO:0008006" key="11">
    <source>
        <dbReference type="Google" id="ProtNLM"/>
    </source>
</evidence>
<dbReference type="Proteomes" id="UP000011087">
    <property type="component" value="Unassembled WGS sequence"/>
</dbReference>
<proteinExistence type="predicted"/>
<dbReference type="PANTHER" id="PTHR21319:SF53">
    <property type="entry name" value="RING FINGER AND CHY ZINC FINGER DOMAIN-CONTAINING PROTEIN 1"/>
    <property type="match status" value="1"/>
</dbReference>
<dbReference type="HOGENOM" id="CLU_013368_1_2_1"/>
<keyword evidence="10" id="KW-1185">Reference proteome</keyword>
<keyword evidence="3" id="KW-0862">Zinc</keyword>
<evidence type="ECO:0000313" key="8">
    <source>
        <dbReference type="EMBL" id="EKX43181.1"/>
    </source>
</evidence>
<feature type="domain" description="CHY-type" evidence="6">
    <location>
        <begin position="17"/>
        <end position="93"/>
    </location>
</feature>
<dbReference type="AlphaFoldDB" id="L1J3T7"/>
<dbReference type="GO" id="GO:0061630">
    <property type="term" value="F:ubiquitin protein ligase activity"/>
    <property type="evidence" value="ECO:0007669"/>
    <property type="project" value="TreeGrafter"/>
</dbReference>
<dbReference type="SUPFAM" id="SSF161219">
    <property type="entry name" value="CHY zinc finger-like"/>
    <property type="match status" value="1"/>
</dbReference>
<dbReference type="GO" id="GO:0006511">
    <property type="term" value="P:ubiquitin-dependent protein catabolic process"/>
    <property type="evidence" value="ECO:0007669"/>
    <property type="project" value="TreeGrafter"/>
</dbReference>
<dbReference type="GeneID" id="17299757"/>
<dbReference type="InterPro" id="IPR039512">
    <property type="entry name" value="RCHY1_zinc-ribbon"/>
</dbReference>
<keyword evidence="1" id="KW-0479">Metal-binding</keyword>
<evidence type="ECO:0000313" key="10">
    <source>
        <dbReference type="Proteomes" id="UP000011087"/>
    </source>
</evidence>
<evidence type="ECO:0000256" key="2">
    <source>
        <dbReference type="ARBA" id="ARBA00022771"/>
    </source>
</evidence>
<evidence type="ECO:0000313" key="9">
    <source>
        <dbReference type="EnsemblProtists" id="EKX43181"/>
    </source>
</evidence>
<reference evidence="9" key="3">
    <citation type="submission" date="2016-03" db="UniProtKB">
        <authorList>
            <consortium name="EnsemblProtists"/>
        </authorList>
    </citation>
    <scope>IDENTIFICATION</scope>
</reference>
<evidence type="ECO:0000256" key="3">
    <source>
        <dbReference type="ARBA" id="ARBA00022833"/>
    </source>
</evidence>
<dbReference type="STRING" id="905079.L1J3T7"/>
<evidence type="ECO:0000259" key="6">
    <source>
        <dbReference type="PROSITE" id="PS51266"/>
    </source>
</evidence>
<dbReference type="Gene3D" id="2.20.28.10">
    <property type="match status" value="1"/>
</dbReference>
<dbReference type="RefSeq" id="XP_005830161.1">
    <property type="nucleotide sequence ID" value="XM_005830104.1"/>
</dbReference>
<dbReference type="InterPro" id="IPR013083">
    <property type="entry name" value="Znf_RING/FYVE/PHD"/>
</dbReference>